<feature type="compositionally biased region" description="Basic and acidic residues" evidence="1">
    <location>
        <begin position="314"/>
        <end position="341"/>
    </location>
</feature>
<evidence type="ECO:0000313" key="2">
    <source>
        <dbReference type="EMBL" id="GIQ84890.1"/>
    </source>
</evidence>
<feature type="compositionally biased region" description="Basic and acidic residues" evidence="1">
    <location>
        <begin position="406"/>
        <end position="421"/>
    </location>
</feature>
<feature type="compositionally biased region" description="Polar residues" evidence="1">
    <location>
        <begin position="344"/>
        <end position="356"/>
    </location>
</feature>
<feature type="compositionally biased region" description="Basic and acidic residues" evidence="1">
    <location>
        <begin position="21"/>
        <end position="55"/>
    </location>
</feature>
<dbReference type="EMBL" id="BDIP01001665">
    <property type="protein sequence ID" value="GIQ84890.1"/>
    <property type="molecule type" value="Genomic_DNA"/>
</dbReference>
<evidence type="ECO:0000313" key="3">
    <source>
        <dbReference type="Proteomes" id="UP000265618"/>
    </source>
</evidence>
<sequence length="433" mass="49013">MEEDLASPVGQRFAAHPPQHAGERQRERDRDRHRDVSLLDRPLEGEAERERERHLSSTYPVHRAQPPTVQREPSLMAREGSIAFNREGSVAFAREGSIAFAREGSTAFAREGSRSFPREGSVAYSQIQMEREGSMAAGFAREESSALPFREASVVGLQREGSMQREGSILYSREQANRPARSSHLYKREDSIYHQRQREPVQAQMRENSFIGVAPQGKDALAVQSPVLVPLRGTQAPHSASSPSRPRVPSLAVHKIQAIKGSEHIMQAGVKLSHRARLKSDREREREREGSNTPRRSSVSFDMSGRSGRQLTESMDRAEREGVRERERKEAERERERDLRAKTTKQLQSGGRSLSMSPFDMAQRMRQLKQREEHSPASASHKTPIGPRTDVINRLVASRQHNQGRYTDEPAPKEGRKKYLLEIEDLMSPRPGL</sequence>
<keyword evidence="3" id="KW-1185">Reference proteome</keyword>
<name>A0A9K3CYN2_9EUKA</name>
<feature type="compositionally biased region" description="Polar residues" evidence="1">
    <location>
        <begin position="291"/>
        <end position="313"/>
    </location>
</feature>
<comment type="caution">
    <text evidence="2">The sequence shown here is derived from an EMBL/GenBank/DDBJ whole genome shotgun (WGS) entry which is preliminary data.</text>
</comment>
<reference evidence="2 3" key="1">
    <citation type="journal article" date="2018" name="PLoS ONE">
        <title>The draft genome of Kipferlia bialata reveals reductive genome evolution in fornicate parasites.</title>
        <authorList>
            <person name="Tanifuji G."/>
            <person name="Takabayashi S."/>
            <person name="Kume K."/>
            <person name="Takagi M."/>
            <person name="Nakayama T."/>
            <person name="Kamikawa R."/>
            <person name="Inagaki Y."/>
            <person name="Hashimoto T."/>
        </authorList>
    </citation>
    <scope>NUCLEOTIDE SEQUENCE [LARGE SCALE GENOMIC DNA]</scope>
    <source>
        <strain evidence="2">NY0173</strain>
    </source>
</reference>
<protein>
    <submittedName>
        <fullName evidence="2">Uncharacterized protein</fullName>
    </submittedName>
</protein>
<dbReference type="Proteomes" id="UP000265618">
    <property type="component" value="Unassembled WGS sequence"/>
</dbReference>
<feature type="compositionally biased region" description="Basic and acidic residues" evidence="1">
    <location>
        <begin position="278"/>
        <end position="290"/>
    </location>
</feature>
<feature type="region of interest" description="Disordered" evidence="1">
    <location>
        <begin position="262"/>
        <end position="433"/>
    </location>
</feature>
<gene>
    <name evidence="2" type="ORF">KIPB_006472</name>
</gene>
<accession>A0A9K3CYN2</accession>
<dbReference type="AlphaFoldDB" id="A0A9K3CYN2"/>
<proteinExistence type="predicted"/>
<evidence type="ECO:0000256" key="1">
    <source>
        <dbReference type="SAM" id="MobiDB-lite"/>
    </source>
</evidence>
<feature type="region of interest" description="Disordered" evidence="1">
    <location>
        <begin position="1"/>
        <end position="74"/>
    </location>
</feature>
<organism evidence="2 3">
    <name type="scientific">Kipferlia bialata</name>
    <dbReference type="NCBI Taxonomy" id="797122"/>
    <lineage>
        <taxon>Eukaryota</taxon>
        <taxon>Metamonada</taxon>
        <taxon>Carpediemonas-like organisms</taxon>
        <taxon>Kipferlia</taxon>
    </lineage>
</organism>